<organism evidence="2 3">
    <name type="scientific">Candidatus Doudnabacteria bacterium RIFCSPHIGHO2_01_FULL_41_86</name>
    <dbReference type="NCBI Taxonomy" id="1817821"/>
    <lineage>
        <taxon>Bacteria</taxon>
        <taxon>Candidatus Doudnaibacteriota</taxon>
    </lineage>
</organism>
<dbReference type="STRING" id="1817821.A2717_03565"/>
<accession>A0A1F5N7U6</accession>
<dbReference type="Proteomes" id="UP000177610">
    <property type="component" value="Unassembled WGS sequence"/>
</dbReference>
<evidence type="ECO:0000313" key="3">
    <source>
        <dbReference type="Proteomes" id="UP000177610"/>
    </source>
</evidence>
<feature type="chain" id="PRO_5009520101" evidence="1">
    <location>
        <begin position="24"/>
        <end position="325"/>
    </location>
</feature>
<protein>
    <submittedName>
        <fullName evidence="2">Uncharacterized protein</fullName>
    </submittedName>
</protein>
<dbReference type="AlphaFoldDB" id="A0A1F5N7U6"/>
<evidence type="ECO:0000313" key="2">
    <source>
        <dbReference type="EMBL" id="OGE73684.1"/>
    </source>
</evidence>
<proteinExistence type="predicted"/>
<reference evidence="2 3" key="1">
    <citation type="journal article" date="2016" name="Nat. Commun.">
        <title>Thousands of microbial genomes shed light on interconnected biogeochemical processes in an aquifer system.</title>
        <authorList>
            <person name="Anantharaman K."/>
            <person name="Brown C.T."/>
            <person name="Hug L.A."/>
            <person name="Sharon I."/>
            <person name="Castelle C.J."/>
            <person name="Probst A.J."/>
            <person name="Thomas B.C."/>
            <person name="Singh A."/>
            <person name="Wilkins M.J."/>
            <person name="Karaoz U."/>
            <person name="Brodie E.L."/>
            <person name="Williams K.H."/>
            <person name="Hubbard S.S."/>
            <person name="Banfield J.F."/>
        </authorList>
    </citation>
    <scope>NUCLEOTIDE SEQUENCE [LARGE SCALE GENOMIC DNA]</scope>
</reference>
<dbReference type="EMBL" id="MFEH01000005">
    <property type="protein sequence ID" value="OGE73684.1"/>
    <property type="molecule type" value="Genomic_DNA"/>
</dbReference>
<sequence length="325" mass="34646">MRRYLAITLVLLGVFVFVPQAEAQGLVLSQYSVNVNMGQSQTITVTTPAGQIPNLISLTNGTVAYATVNSYQITIYGLNNGSTQMTFCTYDNSCASVSVTVGGGNTNTYGQITFSQNNPILTVGQSTTVNIFSNISNPSYYIQNNTNSGIVSASLNGSTLFITALNTGSTNVVICSNNISRCESVFVMVRTSGSIAGALVYNNGTLINDYGTIYITYKNSKSGFTSAQAFTSLGYKWANIISGSTGNIPHSGYNISSASVAHPWGSWINNAGTIYFVHDSGLIPIPSMGIFTSNGGVLKSVVEANSYDFNRPVLAQMDNNDWRLK</sequence>
<name>A0A1F5N7U6_9BACT</name>
<evidence type="ECO:0000256" key="1">
    <source>
        <dbReference type="SAM" id="SignalP"/>
    </source>
</evidence>
<feature type="signal peptide" evidence="1">
    <location>
        <begin position="1"/>
        <end position="23"/>
    </location>
</feature>
<gene>
    <name evidence="2" type="ORF">A2717_03565</name>
</gene>
<comment type="caution">
    <text evidence="2">The sequence shown here is derived from an EMBL/GenBank/DDBJ whole genome shotgun (WGS) entry which is preliminary data.</text>
</comment>
<keyword evidence="1" id="KW-0732">Signal</keyword>